<dbReference type="InterPro" id="IPR008160">
    <property type="entry name" value="Collagen"/>
</dbReference>
<gene>
    <name evidence="8" type="ORF">COCON_G00011360</name>
</gene>
<keyword evidence="4" id="KW-0677">Repeat</keyword>
<feature type="domain" description="VWFA" evidence="7">
    <location>
        <begin position="845"/>
        <end position="1029"/>
    </location>
</feature>
<dbReference type="SMART" id="SM00327">
    <property type="entry name" value="VWA"/>
    <property type="match status" value="3"/>
</dbReference>
<dbReference type="PANTHER" id="PTHR24020:SF84">
    <property type="entry name" value="VWFA DOMAIN-CONTAINING PROTEIN"/>
    <property type="match status" value="1"/>
</dbReference>
<dbReference type="Gene3D" id="1.20.5.320">
    <property type="entry name" value="6-Phosphogluconate Dehydrogenase, domain 3"/>
    <property type="match status" value="1"/>
</dbReference>
<feature type="region of interest" description="Disordered" evidence="6">
    <location>
        <begin position="274"/>
        <end position="602"/>
    </location>
</feature>
<dbReference type="AlphaFoldDB" id="A0A9Q1I7A4"/>
<feature type="compositionally biased region" description="Basic and acidic residues" evidence="6">
    <location>
        <begin position="382"/>
        <end position="391"/>
    </location>
</feature>
<feature type="compositionally biased region" description="Low complexity" evidence="6">
    <location>
        <begin position="568"/>
        <end position="601"/>
    </location>
</feature>
<dbReference type="InterPro" id="IPR050525">
    <property type="entry name" value="ECM_Assembly_Org"/>
</dbReference>
<dbReference type="PROSITE" id="PS50234">
    <property type="entry name" value="VWFA"/>
    <property type="match status" value="3"/>
</dbReference>
<evidence type="ECO:0000313" key="8">
    <source>
        <dbReference type="EMBL" id="KAJ8288477.1"/>
    </source>
</evidence>
<dbReference type="EMBL" id="JAFJMO010000001">
    <property type="protein sequence ID" value="KAJ8288477.1"/>
    <property type="molecule type" value="Genomic_DNA"/>
</dbReference>
<dbReference type="PRINTS" id="PR00453">
    <property type="entry name" value="VWFADOMAIN"/>
</dbReference>
<keyword evidence="5" id="KW-0130">Cell adhesion</keyword>
<evidence type="ECO:0000256" key="6">
    <source>
        <dbReference type="SAM" id="MobiDB-lite"/>
    </source>
</evidence>
<dbReference type="InterPro" id="IPR036465">
    <property type="entry name" value="vWFA_dom_sf"/>
</dbReference>
<proteinExistence type="predicted"/>
<sequence>MSSPAIDCLRHSVCVWYWFFAPLPRSFAMGVLLKTILLLWALQVSALDPENDNHIIQDINSNDDLDCPINVYFAIDTSESVALREYPPGSSVEELKTFLNLFVQKLEGTTLRSNKVQWAYGGLHFSDRVEIFSQFTSQASVFLARAKAIRYIGRGTFIDCALRNMTEQVRRVRPGKLQFAVVLTDGHITGSPCGGVQQAAEAAKATGMKIFVVATGQSTVENELRQIASSPVQLYRKDYLASNRNAAVQMITDTMVKEGEFVCREKMCVQTAGLAGPKGQQGRKGTKGIKGATGNPGSPGQMGDPGIEGQIGLPGRKGLPGIKGEKGDIGVSGVKGQRGAPGFNGIDGEKGKPGIIGSPGCKGDPGMPGDLGPTGDFGLKGEAGDPGEKGDAGQNGRPGPRGPQAGAGQKGVRGYAGNPGLAGKKGVKGQPGPDGDPGNPGHRGDSGKVGLQGRAGGKGDKGNIGLEGERGLPGSDCIKGVPGPPGVPGVRGPHGEGGAPGEKGSPGEAGDSGPRGDIGRPGPKGDQGKNGHNYPGSRGLQGDRGAPGFQGLPGPRGYFGSKGKHGPKGTTGVTGEPGPTGVPGNRGSRGSPGPVGSPGYRGASGLSECEIVDYVRETCGCCDCEKVCPALDLVFVIDSSESIGKISFNLAQNFVISLANRLGKMAKNVSDISGSRLGVVQYSHQEEVQAIRMDDASITSMASFQAKVKAMEWIAGGTWTASALKFTYEKLILPGRRPGTKVVAIVITDGRYDPKDQDNLGSLCSGVEVYAIAIRNTEADKQSLEKIACNIPGRVKTLSLYAELTAEEFLEEIELILCPEPEHICPDLKCSSDLKVAPLVQRPVDILFFVDGSERTRARNFISVLSFIVLLSQEIPLAKKDNDYRGARFAVLQFGGENPPEVLLDFSYSQSSISSIVKKAVYRDSASALGEGILFATDNLVNNRGGRYKGVRPHAERSFVFITDAVTTDKNFEEGIAAMRKANVVSTAIAVGSGIDHERLMKLVFKDRALIFHFKTYKHLASTEVVKHIAHCLG</sequence>
<evidence type="ECO:0000313" key="9">
    <source>
        <dbReference type="Proteomes" id="UP001152803"/>
    </source>
</evidence>
<dbReference type="Pfam" id="PF00092">
    <property type="entry name" value="VWA"/>
    <property type="match status" value="3"/>
</dbReference>
<evidence type="ECO:0000256" key="5">
    <source>
        <dbReference type="ARBA" id="ARBA00022889"/>
    </source>
</evidence>
<evidence type="ECO:0000256" key="4">
    <source>
        <dbReference type="ARBA" id="ARBA00022737"/>
    </source>
</evidence>
<dbReference type="InterPro" id="IPR002035">
    <property type="entry name" value="VWF_A"/>
</dbReference>
<dbReference type="OrthoDB" id="9944853at2759"/>
<feature type="compositionally biased region" description="Low complexity" evidence="6">
    <location>
        <begin position="428"/>
        <end position="440"/>
    </location>
</feature>
<keyword evidence="3" id="KW-0272">Extracellular matrix</keyword>
<evidence type="ECO:0000256" key="2">
    <source>
        <dbReference type="ARBA" id="ARBA00022525"/>
    </source>
</evidence>
<keyword evidence="2" id="KW-0964">Secreted</keyword>
<keyword evidence="9" id="KW-1185">Reference proteome</keyword>
<evidence type="ECO:0000256" key="3">
    <source>
        <dbReference type="ARBA" id="ARBA00022530"/>
    </source>
</evidence>
<dbReference type="FunFam" id="3.40.50.410:FF:000026">
    <property type="entry name" value="Collagen, type VI, alpha 1"/>
    <property type="match status" value="1"/>
</dbReference>
<dbReference type="Proteomes" id="UP001152803">
    <property type="component" value="Unassembled WGS sequence"/>
</dbReference>
<feature type="domain" description="VWFA" evidence="7">
    <location>
        <begin position="632"/>
        <end position="813"/>
    </location>
</feature>
<dbReference type="SUPFAM" id="SSF53300">
    <property type="entry name" value="vWA-like"/>
    <property type="match status" value="3"/>
</dbReference>
<evidence type="ECO:0000256" key="1">
    <source>
        <dbReference type="ARBA" id="ARBA00004498"/>
    </source>
</evidence>
<comment type="caution">
    <text evidence="8">The sequence shown here is derived from an EMBL/GenBank/DDBJ whole genome shotgun (WGS) entry which is preliminary data.</text>
</comment>
<dbReference type="Pfam" id="PF01391">
    <property type="entry name" value="Collagen"/>
    <property type="match status" value="3"/>
</dbReference>
<name>A0A9Q1I7A4_CONCO</name>
<dbReference type="Gene3D" id="3.40.50.410">
    <property type="entry name" value="von Willebrand factor, type A domain"/>
    <property type="match status" value="3"/>
</dbReference>
<feature type="domain" description="VWFA" evidence="7">
    <location>
        <begin position="70"/>
        <end position="255"/>
    </location>
</feature>
<organism evidence="8 9">
    <name type="scientific">Conger conger</name>
    <name type="common">Conger eel</name>
    <name type="synonym">Muraena conger</name>
    <dbReference type="NCBI Taxonomy" id="82655"/>
    <lineage>
        <taxon>Eukaryota</taxon>
        <taxon>Metazoa</taxon>
        <taxon>Chordata</taxon>
        <taxon>Craniata</taxon>
        <taxon>Vertebrata</taxon>
        <taxon>Euteleostomi</taxon>
        <taxon>Actinopterygii</taxon>
        <taxon>Neopterygii</taxon>
        <taxon>Teleostei</taxon>
        <taxon>Anguilliformes</taxon>
        <taxon>Congridae</taxon>
        <taxon>Conger</taxon>
    </lineage>
</organism>
<accession>A0A9Q1I7A4</accession>
<reference evidence="8" key="1">
    <citation type="journal article" date="2023" name="Science">
        <title>Genome structures resolve the early diversification of teleost fishes.</title>
        <authorList>
            <person name="Parey E."/>
            <person name="Louis A."/>
            <person name="Montfort J."/>
            <person name="Bouchez O."/>
            <person name="Roques C."/>
            <person name="Iampietro C."/>
            <person name="Lluch J."/>
            <person name="Castinel A."/>
            <person name="Donnadieu C."/>
            <person name="Desvignes T."/>
            <person name="Floi Bucao C."/>
            <person name="Jouanno E."/>
            <person name="Wen M."/>
            <person name="Mejri S."/>
            <person name="Dirks R."/>
            <person name="Jansen H."/>
            <person name="Henkel C."/>
            <person name="Chen W.J."/>
            <person name="Zahm M."/>
            <person name="Cabau C."/>
            <person name="Klopp C."/>
            <person name="Thompson A.W."/>
            <person name="Robinson-Rechavi M."/>
            <person name="Braasch I."/>
            <person name="Lecointre G."/>
            <person name="Bobe J."/>
            <person name="Postlethwait J.H."/>
            <person name="Berthelot C."/>
            <person name="Roest Crollius H."/>
            <person name="Guiguen Y."/>
        </authorList>
    </citation>
    <scope>NUCLEOTIDE SEQUENCE</scope>
    <source>
        <strain evidence="8">Concon-B</strain>
    </source>
</reference>
<comment type="subcellular location">
    <subcellularLocation>
        <location evidence="1">Secreted</location>
        <location evidence="1">Extracellular space</location>
        <location evidence="1">Extracellular matrix</location>
    </subcellularLocation>
</comment>
<protein>
    <recommendedName>
        <fullName evidence="7">VWFA domain-containing protein</fullName>
    </recommendedName>
</protein>
<feature type="compositionally biased region" description="Low complexity" evidence="6">
    <location>
        <begin position="392"/>
        <end position="407"/>
    </location>
</feature>
<evidence type="ECO:0000259" key="7">
    <source>
        <dbReference type="PROSITE" id="PS50234"/>
    </source>
</evidence>
<dbReference type="GO" id="GO:0007155">
    <property type="term" value="P:cell adhesion"/>
    <property type="evidence" value="ECO:0007669"/>
    <property type="project" value="UniProtKB-KW"/>
</dbReference>
<dbReference type="PANTHER" id="PTHR24020">
    <property type="entry name" value="COLLAGEN ALPHA"/>
    <property type="match status" value="1"/>
</dbReference>